<dbReference type="Gene3D" id="3.40.50.300">
    <property type="entry name" value="P-loop containing nucleotide triphosphate hydrolases"/>
    <property type="match status" value="1"/>
</dbReference>
<dbReference type="GO" id="GO:0003924">
    <property type="term" value="F:GTPase activity"/>
    <property type="evidence" value="ECO:0007669"/>
    <property type="project" value="InterPro"/>
</dbReference>
<gene>
    <name evidence="5" type="ORF">RMAR00112_LOCUS8054</name>
</gene>
<sequence length="127" mass="13850">MSGSFTFFCFGALLLKLACDSRIHRYCVGASAIVYVVDAADSEKFELSRSELHDLLSKPSLAGIPLLLLGNKNDLPAAVNSEKELAEIFDLASLKGREVCAYSISAKNRTNIDITLQWLIAHSSKKS</sequence>
<evidence type="ECO:0000256" key="3">
    <source>
        <dbReference type="PIRSR" id="PIRSR606689-1"/>
    </source>
</evidence>
<dbReference type="EMBL" id="HBHW01010574">
    <property type="protein sequence ID" value="CAE0040095.1"/>
    <property type="molecule type" value="Transcribed_RNA"/>
</dbReference>
<accession>A0A7S2ZIM6</accession>
<dbReference type="PRINTS" id="PR00328">
    <property type="entry name" value="SAR1GTPBP"/>
</dbReference>
<feature type="signal peptide" evidence="4">
    <location>
        <begin position="1"/>
        <end position="21"/>
    </location>
</feature>
<evidence type="ECO:0000256" key="1">
    <source>
        <dbReference type="ARBA" id="ARBA00022741"/>
    </source>
</evidence>
<name>A0A7S2ZIM6_9RHOD</name>
<organism evidence="5">
    <name type="scientific">Rhodosorus marinus</name>
    <dbReference type="NCBI Taxonomy" id="101924"/>
    <lineage>
        <taxon>Eukaryota</taxon>
        <taxon>Rhodophyta</taxon>
        <taxon>Stylonematophyceae</taxon>
        <taxon>Stylonematales</taxon>
        <taxon>Stylonemataceae</taxon>
        <taxon>Rhodosorus</taxon>
    </lineage>
</organism>
<feature type="binding site" evidence="3">
    <location>
        <begin position="71"/>
        <end position="74"/>
    </location>
    <ligand>
        <name>GTP</name>
        <dbReference type="ChEBI" id="CHEBI:37565"/>
    </ligand>
</feature>
<evidence type="ECO:0000256" key="2">
    <source>
        <dbReference type="ARBA" id="ARBA00023134"/>
    </source>
</evidence>
<dbReference type="PROSITE" id="PS51417">
    <property type="entry name" value="ARF"/>
    <property type="match status" value="1"/>
</dbReference>
<protein>
    <submittedName>
        <fullName evidence="5">Uncharacterized protein</fullName>
    </submittedName>
</protein>
<dbReference type="GO" id="GO:0005525">
    <property type="term" value="F:GTP binding"/>
    <property type="evidence" value="ECO:0007669"/>
    <property type="project" value="UniProtKB-KW"/>
</dbReference>
<dbReference type="AlphaFoldDB" id="A0A7S2ZIM6"/>
<dbReference type="PANTHER" id="PTHR45732">
    <property type="entry name" value="ADP-RIBOSYLATION FACTOR-LIKE PROTEIN 8"/>
    <property type="match status" value="1"/>
</dbReference>
<dbReference type="PANTHER" id="PTHR45732:SF7">
    <property type="entry name" value="ADP-RIBOSYLATION FACTOR-LIKE PROTEIN 8"/>
    <property type="match status" value="1"/>
</dbReference>
<dbReference type="InterPro" id="IPR027417">
    <property type="entry name" value="P-loop_NTPase"/>
</dbReference>
<dbReference type="GO" id="GO:0005765">
    <property type="term" value="C:lysosomal membrane"/>
    <property type="evidence" value="ECO:0007669"/>
    <property type="project" value="TreeGrafter"/>
</dbReference>
<reference evidence="5" key="1">
    <citation type="submission" date="2021-01" db="EMBL/GenBank/DDBJ databases">
        <authorList>
            <person name="Corre E."/>
            <person name="Pelletier E."/>
            <person name="Niang G."/>
            <person name="Scheremetjew M."/>
            <person name="Finn R."/>
            <person name="Kale V."/>
            <person name="Holt S."/>
            <person name="Cochrane G."/>
            <person name="Meng A."/>
            <person name="Brown T."/>
            <person name="Cohen L."/>
        </authorList>
    </citation>
    <scope>NUCLEOTIDE SEQUENCE</scope>
    <source>
        <strain evidence="5">CCMP 769</strain>
    </source>
</reference>
<dbReference type="InterPro" id="IPR006689">
    <property type="entry name" value="Small_GTPase_ARF/SAR"/>
</dbReference>
<evidence type="ECO:0000256" key="4">
    <source>
        <dbReference type="SAM" id="SignalP"/>
    </source>
</evidence>
<dbReference type="SUPFAM" id="SSF52540">
    <property type="entry name" value="P-loop containing nucleoside triphosphate hydrolases"/>
    <property type="match status" value="1"/>
</dbReference>
<keyword evidence="1 3" id="KW-0547">Nucleotide-binding</keyword>
<keyword evidence="4" id="KW-0732">Signal</keyword>
<dbReference type="Pfam" id="PF00025">
    <property type="entry name" value="Arf"/>
    <property type="match status" value="1"/>
</dbReference>
<keyword evidence="2 3" id="KW-0342">GTP-binding</keyword>
<feature type="chain" id="PRO_5031026301" evidence="4">
    <location>
        <begin position="22"/>
        <end position="127"/>
    </location>
</feature>
<proteinExistence type="predicted"/>
<evidence type="ECO:0000313" key="5">
    <source>
        <dbReference type="EMBL" id="CAE0040095.1"/>
    </source>
</evidence>